<organism evidence="1 2">
    <name type="scientific">Oceanospirillum sediminis</name>
    <dbReference type="NCBI Taxonomy" id="2760088"/>
    <lineage>
        <taxon>Bacteria</taxon>
        <taxon>Pseudomonadati</taxon>
        <taxon>Pseudomonadota</taxon>
        <taxon>Gammaproteobacteria</taxon>
        <taxon>Oceanospirillales</taxon>
        <taxon>Oceanospirillaceae</taxon>
        <taxon>Oceanospirillum</taxon>
    </lineage>
</organism>
<dbReference type="EMBL" id="JACJFM010000005">
    <property type="protein sequence ID" value="MBB1486082.1"/>
    <property type="molecule type" value="Genomic_DNA"/>
</dbReference>
<gene>
    <name evidence="1" type="ORF">H4O21_05630</name>
</gene>
<dbReference type="RefSeq" id="WP_182807865.1">
    <property type="nucleotide sequence ID" value="NZ_JACJFM010000005.1"/>
</dbReference>
<dbReference type="InterPro" id="IPR010865">
    <property type="entry name" value="DUF1499"/>
</dbReference>
<name>A0A839INJ3_9GAMM</name>
<comment type="caution">
    <text evidence="1">The sequence shown here is derived from an EMBL/GenBank/DDBJ whole genome shotgun (WGS) entry which is preliminary data.</text>
</comment>
<evidence type="ECO:0000313" key="2">
    <source>
        <dbReference type="Proteomes" id="UP000565262"/>
    </source>
</evidence>
<dbReference type="AlphaFoldDB" id="A0A839INJ3"/>
<dbReference type="PANTHER" id="PTHR34801:SF6">
    <property type="entry name" value="SLL1620 PROTEIN"/>
    <property type="match status" value="1"/>
</dbReference>
<dbReference type="PANTHER" id="PTHR34801">
    <property type="entry name" value="EXPRESSED PROTEIN"/>
    <property type="match status" value="1"/>
</dbReference>
<dbReference type="PROSITE" id="PS51257">
    <property type="entry name" value="PROKAR_LIPOPROTEIN"/>
    <property type="match status" value="1"/>
</dbReference>
<accession>A0A839INJ3</accession>
<dbReference type="Proteomes" id="UP000565262">
    <property type="component" value="Unassembled WGS sequence"/>
</dbReference>
<protein>
    <submittedName>
        <fullName evidence="1">DUF1499 domain-containing protein</fullName>
    </submittedName>
</protein>
<sequence length="167" mass="19326">MVKRRLAPGLFLLVISLSGLTGCINERPQLGIIHHRLMPCQDTPNCVVSRKDTPDTHKIAPFSYRGEQDDAYRQLLNLLNQRKDAIVVEMEHAHYIRADFRTPVLGFIDDVEFFFKQPGTIQIRSASRIGYYDFGANRKRMEALRKLFEQRIITSPETDEHPEIQTD</sequence>
<evidence type="ECO:0000313" key="1">
    <source>
        <dbReference type="EMBL" id="MBB1486082.1"/>
    </source>
</evidence>
<reference evidence="1 2" key="1">
    <citation type="submission" date="2020-08" db="EMBL/GenBank/DDBJ databases">
        <title>Oceanospirillum sp. nov. isolated from marine sediment.</title>
        <authorList>
            <person name="Ji X."/>
        </authorList>
    </citation>
    <scope>NUCLEOTIDE SEQUENCE [LARGE SCALE GENOMIC DNA]</scope>
    <source>
        <strain evidence="1 2">D5</strain>
    </source>
</reference>
<dbReference type="Pfam" id="PF07386">
    <property type="entry name" value="DUF1499"/>
    <property type="match status" value="1"/>
</dbReference>
<keyword evidence="2" id="KW-1185">Reference proteome</keyword>
<dbReference type="PIRSF" id="PIRSF026426">
    <property type="entry name" value="DUF1499"/>
    <property type="match status" value="1"/>
</dbReference>
<proteinExistence type="predicted"/>